<dbReference type="GO" id="GO:0003677">
    <property type="term" value="F:DNA binding"/>
    <property type="evidence" value="ECO:0007669"/>
    <property type="project" value="UniProtKB-KW"/>
</dbReference>
<evidence type="ECO:0000313" key="4">
    <source>
        <dbReference type="Proteomes" id="UP000028653"/>
    </source>
</evidence>
<evidence type="ECO:0000256" key="1">
    <source>
        <dbReference type="ARBA" id="ARBA00023125"/>
    </source>
</evidence>
<dbReference type="AlphaFoldDB" id="A0A085G9W5"/>
<dbReference type="Proteomes" id="UP000028653">
    <property type="component" value="Unassembled WGS sequence"/>
</dbReference>
<dbReference type="EMBL" id="JMPI01000037">
    <property type="protein sequence ID" value="KFC80510.1"/>
    <property type="molecule type" value="Genomic_DNA"/>
</dbReference>
<evidence type="ECO:0000313" key="3">
    <source>
        <dbReference type="EMBL" id="KFC80510.1"/>
    </source>
</evidence>
<comment type="caution">
    <text evidence="3">The sequence shown here is derived from an EMBL/GenBank/DDBJ whole genome shotgun (WGS) entry which is preliminary data.</text>
</comment>
<organism evidence="3 4">
    <name type="scientific">Buttiauxella agrestis ATCC 33320</name>
    <dbReference type="NCBI Taxonomy" id="1006004"/>
    <lineage>
        <taxon>Bacteria</taxon>
        <taxon>Pseudomonadati</taxon>
        <taxon>Pseudomonadota</taxon>
        <taxon>Gammaproteobacteria</taxon>
        <taxon>Enterobacterales</taxon>
        <taxon>Enterobacteriaceae</taxon>
        <taxon>Buttiauxella</taxon>
    </lineage>
</organism>
<dbReference type="OrthoDB" id="6625121at2"/>
<dbReference type="SUPFAM" id="SSF46894">
    <property type="entry name" value="C-terminal effector domain of the bipartite response regulators"/>
    <property type="match status" value="1"/>
</dbReference>
<dbReference type="GO" id="GO:0006355">
    <property type="term" value="P:regulation of DNA-templated transcription"/>
    <property type="evidence" value="ECO:0007669"/>
    <property type="project" value="InterPro"/>
</dbReference>
<dbReference type="eggNOG" id="COG2771">
    <property type="taxonomic scope" value="Bacteria"/>
</dbReference>
<sequence length="201" mass="23528">MLTIAIREKNSHFTHGIKIIVANVCQHLKQDFCFLSPEHHKCADIVFLSLDDNWVTAECYQMPKATKSQRIILICRQKEHQNLMFRPCLYMLPVIFREDEIDEITRKIAWWIEPSRHGKNTVAIPAGICQYCTTRSFTVVERQLLSHIAKGHSLKDSACLMKLDENIAKLHRKAIMRKLGIRDQYELHKFLKTNLLFLILN</sequence>
<dbReference type="InterPro" id="IPR036388">
    <property type="entry name" value="WH-like_DNA-bd_sf"/>
</dbReference>
<protein>
    <submittedName>
        <fullName evidence="3">Fimbriae W protein</fullName>
    </submittedName>
</protein>
<evidence type="ECO:0000259" key="2">
    <source>
        <dbReference type="SMART" id="SM00421"/>
    </source>
</evidence>
<keyword evidence="4" id="KW-1185">Reference proteome</keyword>
<dbReference type="SMART" id="SM00421">
    <property type="entry name" value="HTH_LUXR"/>
    <property type="match status" value="1"/>
</dbReference>
<gene>
    <name evidence="3" type="ORF">GBAG_2714</name>
</gene>
<name>A0A085G9W5_9ENTR</name>
<accession>A0A085G9W5</accession>
<dbReference type="STRING" id="1006004.GBAG_2714"/>
<dbReference type="InterPro" id="IPR016032">
    <property type="entry name" value="Sig_transdc_resp-reg_C-effctor"/>
</dbReference>
<proteinExistence type="predicted"/>
<dbReference type="RefSeq" id="WP_034496854.1">
    <property type="nucleotide sequence ID" value="NZ_JMPI01000037.1"/>
</dbReference>
<feature type="domain" description="HTH luxR-type" evidence="2">
    <location>
        <begin position="134"/>
        <end position="191"/>
    </location>
</feature>
<reference evidence="3 4" key="1">
    <citation type="submission" date="2014-05" db="EMBL/GenBank/DDBJ databases">
        <title>ATOL: Assembling a taxonomically balanced genome-scale reconstruction of the evolutionary history of the Enterobacteriaceae.</title>
        <authorList>
            <person name="Plunkett G.III."/>
            <person name="Neeno-Eckwall E.C."/>
            <person name="Glasner J.D."/>
            <person name="Perna N.T."/>
        </authorList>
    </citation>
    <scope>NUCLEOTIDE SEQUENCE [LARGE SCALE GENOMIC DNA]</scope>
    <source>
        <strain evidence="3 4">ATCC 33320</strain>
    </source>
</reference>
<dbReference type="Gene3D" id="1.10.10.10">
    <property type="entry name" value="Winged helix-like DNA-binding domain superfamily/Winged helix DNA-binding domain"/>
    <property type="match status" value="1"/>
</dbReference>
<keyword evidence="1" id="KW-0238">DNA-binding</keyword>
<dbReference type="InterPro" id="IPR000792">
    <property type="entry name" value="Tscrpt_reg_LuxR_C"/>
</dbReference>